<comment type="caution">
    <text evidence="10">The sequence shown here is derived from an EMBL/GenBank/DDBJ whole genome shotgun (WGS) entry which is preliminary data.</text>
</comment>
<keyword evidence="4 8" id="KW-0418">Kinase</keyword>
<evidence type="ECO:0000259" key="9">
    <source>
        <dbReference type="Pfam" id="PF00294"/>
    </source>
</evidence>
<dbReference type="PANTHER" id="PTHR46566">
    <property type="entry name" value="1-PHOSPHOFRUCTOKINASE-RELATED"/>
    <property type="match status" value="1"/>
</dbReference>
<reference evidence="10" key="1">
    <citation type="submission" date="2021-11" db="EMBL/GenBank/DDBJ databases">
        <authorList>
            <person name="Rodrigo-Torres L."/>
            <person name="Arahal R. D."/>
            <person name="Lucena T."/>
        </authorList>
    </citation>
    <scope>NUCLEOTIDE SEQUENCE</scope>
    <source>
        <strain evidence="10">CECT 7928</strain>
    </source>
</reference>
<comment type="similarity">
    <text evidence="1 7 8">Belongs to the carbohydrate kinase PfkB family.</text>
</comment>
<dbReference type="InterPro" id="IPR017583">
    <property type="entry name" value="Tagatose/fructose_Pkinase"/>
</dbReference>
<dbReference type="PROSITE" id="PS00583">
    <property type="entry name" value="PFKB_KINASES_1"/>
    <property type="match status" value="1"/>
</dbReference>
<dbReference type="InterPro" id="IPR002173">
    <property type="entry name" value="Carboh/pur_kinase_PfkB_CS"/>
</dbReference>
<dbReference type="InterPro" id="IPR011611">
    <property type="entry name" value="PfkB_dom"/>
</dbReference>
<dbReference type="NCBIfam" id="TIGR03828">
    <property type="entry name" value="pfkB"/>
    <property type="match status" value="1"/>
</dbReference>
<dbReference type="InterPro" id="IPR029056">
    <property type="entry name" value="Ribokinase-like"/>
</dbReference>
<dbReference type="PIRSF" id="PIRSF000535">
    <property type="entry name" value="1PFK/6PFK/LacC"/>
    <property type="match status" value="1"/>
</dbReference>
<dbReference type="EMBL" id="CAKLDM010000001">
    <property type="protein sequence ID" value="CAH0536754.1"/>
    <property type="molecule type" value="Genomic_DNA"/>
</dbReference>
<keyword evidence="3 8" id="KW-0547">Nucleotide-binding</keyword>
<protein>
    <recommendedName>
        <fullName evidence="7">Phosphofructokinase</fullName>
    </recommendedName>
</protein>
<organism evidence="10 11">
    <name type="scientific">Vibrio marisflavi CECT 7928</name>
    <dbReference type="NCBI Taxonomy" id="634439"/>
    <lineage>
        <taxon>Bacteria</taxon>
        <taxon>Pseudomonadati</taxon>
        <taxon>Pseudomonadota</taxon>
        <taxon>Gammaproteobacteria</taxon>
        <taxon>Vibrionales</taxon>
        <taxon>Vibrionaceae</taxon>
        <taxon>Vibrio</taxon>
    </lineage>
</organism>
<keyword evidence="2 7" id="KW-0808">Transferase</keyword>
<feature type="domain" description="Carbohydrate kinase PfkB" evidence="9">
    <location>
        <begin position="16"/>
        <end position="292"/>
    </location>
</feature>
<evidence type="ECO:0000256" key="4">
    <source>
        <dbReference type="ARBA" id="ARBA00022777"/>
    </source>
</evidence>
<evidence type="ECO:0000256" key="1">
    <source>
        <dbReference type="ARBA" id="ARBA00010688"/>
    </source>
</evidence>
<name>A0ABM9A031_9VIBR</name>
<dbReference type="PANTHER" id="PTHR46566:SF5">
    <property type="entry name" value="1-PHOSPHOFRUCTOKINASE"/>
    <property type="match status" value="1"/>
</dbReference>
<dbReference type="RefSeq" id="WP_237360058.1">
    <property type="nucleotide sequence ID" value="NZ_CAKLDM010000001.1"/>
</dbReference>
<comment type="function">
    <text evidence="8">Catalyzes the ATP-dependent phosphorylation of fructose-l-phosphate to fructose-l,6-bisphosphate.</text>
</comment>
<evidence type="ECO:0000256" key="5">
    <source>
        <dbReference type="ARBA" id="ARBA00022840"/>
    </source>
</evidence>
<comment type="catalytic activity">
    <reaction evidence="6 8">
        <text>beta-D-fructose 1-phosphate + ATP = beta-D-fructose 1,6-bisphosphate + ADP + H(+)</text>
        <dbReference type="Rhea" id="RHEA:14213"/>
        <dbReference type="ChEBI" id="CHEBI:15378"/>
        <dbReference type="ChEBI" id="CHEBI:30616"/>
        <dbReference type="ChEBI" id="CHEBI:32966"/>
        <dbReference type="ChEBI" id="CHEBI:138881"/>
        <dbReference type="ChEBI" id="CHEBI:456216"/>
        <dbReference type="EC" id="2.7.1.56"/>
    </reaction>
</comment>
<dbReference type="InterPro" id="IPR022463">
    <property type="entry name" value="1-PFruKinase"/>
</dbReference>
<proteinExistence type="inferred from homology"/>
<dbReference type="Pfam" id="PF00294">
    <property type="entry name" value="PfkB"/>
    <property type="match status" value="1"/>
</dbReference>
<accession>A0ABM9A031</accession>
<evidence type="ECO:0000313" key="10">
    <source>
        <dbReference type="EMBL" id="CAH0536754.1"/>
    </source>
</evidence>
<evidence type="ECO:0000256" key="2">
    <source>
        <dbReference type="ARBA" id="ARBA00022679"/>
    </source>
</evidence>
<dbReference type="NCBIfam" id="TIGR03168">
    <property type="entry name" value="1-PFK"/>
    <property type="match status" value="1"/>
</dbReference>
<dbReference type="Gene3D" id="3.40.1190.20">
    <property type="match status" value="1"/>
</dbReference>
<dbReference type="SUPFAM" id="SSF53613">
    <property type="entry name" value="Ribokinase-like"/>
    <property type="match status" value="1"/>
</dbReference>
<keyword evidence="11" id="KW-1185">Reference proteome</keyword>
<gene>
    <name evidence="10" type="primary">lacC</name>
    <name evidence="10" type="ORF">VMF7928_00663</name>
</gene>
<evidence type="ECO:0000313" key="11">
    <source>
        <dbReference type="Proteomes" id="UP000838748"/>
    </source>
</evidence>
<evidence type="ECO:0000256" key="8">
    <source>
        <dbReference type="RuleBase" id="RU369061"/>
    </source>
</evidence>
<keyword evidence="5 8" id="KW-0067">ATP-binding</keyword>
<dbReference type="CDD" id="cd01164">
    <property type="entry name" value="FruK_PfkB_like"/>
    <property type="match status" value="1"/>
</dbReference>
<evidence type="ECO:0000256" key="7">
    <source>
        <dbReference type="PIRNR" id="PIRNR000535"/>
    </source>
</evidence>
<evidence type="ECO:0000256" key="6">
    <source>
        <dbReference type="ARBA" id="ARBA00047745"/>
    </source>
</evidence>
<sequence length="315" mass="33872">MTNKVVTITLNPALDLTGSLESLNVGNVSLVSNSSLHAAGKGVNVAQVLRDLGAEVTVTGFLGRDNQEMFCQLFDSIGVTDKFVRVQGATRINVKLVENSGSVSDINFPGVKVSTQEIEKFEKQLFELADTHEYFVLAGSLPQGISVQMCASWIEKLNKLGKKVLFDSSREALSAGIKACPWLIKPNDDELSYLVNEPLTSLSMIQQAAIKVSEGVDNTVVSLGSEGVMWYCNGEWTKASPPTMKVVSTVGAGDTLVAGLCWGHMQSMDKNQILSFATALSALAVEQIGVGIQDINTVTQLQEKITVTSLNLTKR</sequence>
<dbReference type="Proteomes" id="UP000838748">
    <property type="component" value="Unassembled WGS sequence"/>
</dbReference>
<dbReference type="GO" id="GO:0009024">
    <property type="term" value="F:tagatose-6-phosphate kinase activity"/>
    <property type="evidence" value="ECO:0007669"/>
    <property type="project" value="UniProtKB-EC"/>
</dbReference>
<evidence type="ECO:0000256" key="3">
    <source>
        <dbReference type="ARBA" id="ARBA00022741"/>
    </source>
</evidence>